<gene>
    <name evidence="1" type="ORF">DPMN_065299</name>
</gene>
<evidence type="ECO:0008006" key="3">
    <source>
        <dbReference type="Google" id="ProtNLM"/>
    </source>
</evidence>
<evidence type="ECO:0000313" key="1">
    <source>
        <dbReference type="EMBL" id="KAH3722341.1"/>
    </source>
</evidence>
<sequence length="527" mass="61612">MFDLAEFFMIPTLKSLSVNLVQYINISETNVVTYLEMASLYEFDNHRALQYVHSHLDELLATDALVRASKDFIADLFANKTLRYVSMDTRLQFLKRWAQFNINERKGEFKELFALLDTRMLNKQCIQMATSALDCCEQIMSLSFDKEVDGSKSCEVVALMSRYDLKHSHWFDICNDQWVKPSVSVHSNGSLSPMYIFACALDSFCYGLCYSTKIDIVDASTDTFRTIDISGEYSENFEEVCANKSTVLACSFHRVQRFIFPNMYRTPPETIRTYVFHIGKLEACSSTVAMKPLFSLQLSECCRICINEENICAIVNEQSVILFDTVTCQVDKLEFKVLTSDRITPFGHGFVIQRDKFAVCLQRIFGPNLNKRFQRRIFRLPQESEAYDYGQDYRMTYRLIGNIWFRCSKNNHCNFERATRRFSLRCLTLLNSFTWLRITLPPTLLHELFSNDPTTTAILLTVPIGRLRCHMDCPHCKVQRITNFKKESEYIKTIFQRKHGDYDSSDYNFRKYDPNDEYDEGEYYYLN</sequence>
<proteinExistence type="predicted"/>
<dbReference type="EMBL" id="JAIWYP010000013">
    <property type="protein sequence ID" value="KAH3722341.1"/>
    <property type="molecule type" value="Genomic_DNA"/>
</dbReference>
<evidence type="ECO:0000313" key="2">
    <source>
        <dbReference type="Proteomes" id="UP000828390"/>
    </source>
</evidence>
<name>A0A9D4CEZ1_DREPO</name>
<reference evidence="1" key="1">
    <citation type="journal article" date="2019" name="bioRxiv">
        <title>The Genome of the Zebra Mussel, Dreissena polymorpha: A Resource for Invasive Species Research.</title>
        <authorList>
            <person name="McCartney M.A."/>
            <person name="Auch B."/>
            <person name="Kono T."/>
            <person name="Mallez S."/>
            <person name="Zhang Y."/>
            <person name="Obille A."/>
            <person name="Becker A."/>
            <person name="Abrahante J.E."/>
            <person name="Garbe J."/>
            <person name="Badalamenti J.P."/>
            <person name="Herman A."/>
            <person name="Mangelson H."/>
            <person name="Liachko I."/>
            <person name="Sullivan S."/>
            <person name="Sone E.D."/>
            <person name="Koren S."/>
            <person name="Silverstein K.A.T."/>
            <person name="Beckman K.B."/>
            <person name="Gohl D.M."/>
        </authorList>
    </citation>
    <scope>NUCLEOTIDE SEQUENCE</scope>
    <source>
        <strain evidence="1">Duluth1</strain>
        <tissue evidence="1">Whole animal</tissue>
    </source>
</reference>
<dbReference type="AlphaFoldDB" id="A0A9D4CEZ1"/>
<accession>A0A9D4CEZ1</accession>
<dbReference type="Proteomes" id="UP000828390">
    <property type="component" value="Unassembled WGS sequence"/>
</dbReference>
<protein>
    <recommendedName>
        <fullName evidence="3">BACK domain-containing protein</fullName>
    </recommendedName>
</protein>
<comment type="caution">
    <text evidence="1">The sequence shown here is derived from an EMBL/GenBank/DDBJ whole genome shotgun (WGS) entry which is preliminary data.</text>
</comment>
<organism evidence="1 2">
    <name type="scientific">Dreissena polymorpha</name>
    <name type="common">Zebra mussel</name>
    <name type="synonym">Mytilus polymorpha</name>
    <dbReference type="NCBI Taxonomy" id="45954"/>
    <lineage>
        <taxon>Eukaryota</taxon>
        <taxon>Metazoa</taxon>
        <taxon>Spiralia</taxon>
        <taxon>Lophotrochozoa</taxon>
        <taxon>Mollusca</taxon>
        <taxon>Bivalvia</taxon>
        <taxon>Autobranchia</taxon>
        <taxon>Heteroconchia</taxon>
        <taxon>Euheterodonta</taxon>
        <taxon>Imparidentia</taxon>
        <taxon>Neoheterodontei</taxon>
        <taxon>Myida</taxon>
        <taxon>Dreissenoidea</taxon>
        <taxon>Dreissenidae</taxon>
        <taxon>Dreissena</taxon>
    </lineage>
</organism>
<dbReference type="Gene3D" id="1.25.40.420">
    <property type="match status" value="1"/>
</dbReference>
<reference evidence="1" key="2">
    <citation type="submission" date="2020-11" db="EMBL/GenBank/DDBJ databases">
        <authorList>
            <person name="McCartney M.A."/>
            <person name="Auch B."/>
            <person name="Kono T."/>
            <person name="Mallez S."/>
            <person name="Becker A."/>
            <person name="Gohl D.M."/>
            <person name="Silverstein K.A.T."/>
            <person name="Koren S."/>
            <person name="Bechman K.B."/>
            <person name="Herman A."/>
            <person name="Abrahante J.E."/>
            <person name="Garbe J."/>
        </authorList>
    </citation>
    <scope>NUCLEOTIDE SEQUENCE</scope>
    <source>
        <strain evidence="1">Duluth1</strain>
        <tissue evidence="1">Whole animal</tissue>
    </source>
</reference>
<keyword evidence="2" id="KW-1185">Reference proteome</keyword>